<evidence type="ECO:0000256" key="3">
    <source>
        <dbReference type="ARBA" id="ARBA00023125"/>
    </source>
</evidence>
<protein>
    <submittedName>
        <fullName evidence="8">Integrase</fullName>
    </submittedName>
</protein>
<dbReference type="GO" id="GO:0003677">
    <property type="term" value="F:DNA binding"/>
    <property type="evidence" value="ECO:0007669"/>
    <property type="project" value="UniProtKB-UniRule"/>
</dbReference>
<evidence type="ECO:0000256" key="4">
    <source>
        <dbReference type="ARBA" id="ARBA00023172"/>
    </source>
</evidence>
<proteinExistence type="predicted"/>
<name>A0A7V2SJ86_9BACT</name>
<dbReference type="GO" id="GO:0015074">
    <property type="term" value="P:DNA integration"/>
    <property type="evidence" value="ECO:0007669"/>
    <property type="project" value="UniProtKB-KW"/>
</dbReference>
<organism evidence="8">
    <name type="scientific">Nitratifractor salsuginis</name>
    <dbReference type="NCBI Taxonomy" id="269261"/>
    <lineage>
        <taxon>Bacteria</taxon>
        <taxon>Pseudomonadati</taxon>
        <taxon>Campylobacterota</taxon>
        <taxon>Epsilonproteobacteria</taxon>
        <taxon>Campylobacterales</taxon>
        <taxon>Sulfurovaceae</taxon>
        <taxon>Nitratifractor</taxon>
    </lineage>
</organism>
<keyword evidence="3 5" id="KW-0238">DNA-binding</keyword>
<comment type="caution">
    <text evidence="8">The sequence shown here is derived from an EMBL/GenBank/DDBJ whole genome shotgun (WGS) entry which is preliminary data.</text>
</comment>
<dbReference type="PROSITE" id="PS51898">
    <property type="entry name" value="TYR_RECOMBINASE"/>
    <property type="match status" value="1"/>
</dbReference>
<evidence type="ECO:0000256" key="5">
    <source>
        <dbReference type="PROSITE-ProRule" id="PRU01248"/>
    </source>
</evidence>
<dbReference type="EMBL" id="DRNO01000220">
    <property type="protein sequence ID" value="HFC03874.1"/>
    <property type="molecule type" value="Genomic_DNA"/>
</dbReference>
<dbReference type="Proteomes" id="UP000885722">
    <property type="component" value="Unassembled WGS sequence"/>
</dbReference>
<dbReference type="Pfam" id="PF02899">
    <property type="entry name" value="Phage_int_SAM_1"/>
    <property type="match status" value="1"/>
</dbReference>
<evidence type="ECO:0000256" key="2">
    <source>
        <dbReference type="ARBA" id="ARBA00022908"/>
    </source>
</evidence>
<dbReference type="GO" id="GO:0007059">
    <property type="term" value="P:chromosome segregation"/>
    <property type="evidence" value="ECO:0007669"/>
    <property type="project" value="UniProtKB-KW"/>
</dbReference>
<dbReference type="PROSITE" id="PS51900">
    <property type="entry name" value="CB"/>
    <property type="match status" value="1"/>
</dbReference>
<dbReference type="PANTHER" id="PTHR30349">
    <property type="entry name" value="PHAGE INTEGRASE-RELATED"/>
    <property type="match status" value="1"/>
</dbReference>
<keyword evidence="2" id="KW-0229">DNA integration</keyword>
<feature type="domain" description="Tyr recombinase" evidence="6">
    <location>
        <begin position="102"/>
        <end position="268"/>
    </location>
</feature>
<accession>A0A7V2SJ86</accession>
<dbReference type="InterPro" id="IPR010998">
    <property type="entry name" value="Integrase_recombinase_N"/>
</dbReference>
<evidence type="ECO:0000259" key="6">
    <source>
        <dbReference type="PROSITE" id="PS51898"/>
    </source>
</evidence>
<evidence type="ECO:0000313" key="8">
    <source>
        <dbReference type="EMBL" id="HFC03874.1"/>
    </source>
</evidence>
<dbReference type="PANTHER" id="PTHR30349:SF81">
    <property type="entry name" value="TYROSINE RECOMBINASE XERC"/>
    <property type="match status" value="1"/>
</dbReference>
<dbReference type="GO" id="GO:0006310">
    <property type="term" value="P:DNA recombination"/>
    <property type="evidence" value="ECO:0007669"/>
    <property type="project" value="UniProtKB-KW"/>
</dbReference>
<dbReference type="AlphaFoldDB" id="A0A7V2SJ86"/>
<keyword evidence="1" id="KW-0159">Chromosome partition</keyword>
<evidence type="ECO:0000259" key="7">
    <source>
        <dbReference type="PROSITE" id="PS51900"/>
    </source>
</evidence>
<gene>
    <name evidence="8" type="ORF">ENJ74_03270</name>
</gene>
<dbReference type="InterPro" id="IPR050090">
    <property type="entry name" value="Tyrosine_recombinase_XerCD"/>
</dbReference>
<keyword evidence="4" id="KW-0233">DNA recombination</keyword>
<evidence type="ECO:0000256" key="1">
    <source>
        <dbReference type="ARBA" id="ARBA00022829"/>
    </source>
</evidence>
<dbReference type="Gene3D" id="1.10.150.130">
    <property type="match status" value="1"/>
</dbReference>
<dbReference type="InterPro" id="IPR013762">
    <property type="entry name" value="Integrase-like_cat_sf"/>
</dbReference>
<dbReference type="InterPro" id="IPR044068">
    <property type="entry name" value="CB"/>
</dbReference>
<feature type="domain" description="Core-binding (CB)" evidence="7">
    <location>
        <begin position="1"/>
        <end position="82"/>
    </location>
</feature>
<reference evidence="8" key="1">
    <citation type="journal article" date="2020" name="mSystems">
        <title>Genome- and Community-Level Interaction Insights into Carbon Utilization and Element Cycling Functions of Hydrothermarchaeota in Hydrothermal Sediment.</title>
        <authorList>
            <person name="Zhou Z."/>
            <person name="Liu Y."/>
            <person name="Xu W."/>
            <person name="Pan J."/>
            <person name="Luo Z.H."/>
            <person name="Li M."/>
        </authorList>
    </citation>
    <scope>NUCLEOTIDE SEQUENCE [LARGE SCALE GENOMIC DNA]</scope>
    <source>
        <strain evidence="8">HyVt-513</strain>
    </source>
</reference>
<dbReference type="Pfam" id="PF00589">
    <property type="entry name" value="Phage_integrase"/>
    <property type="match status" value="1"/>
</dbReference>
<dbReference type="InterPro" id="IPR011010">
    <property type="entry name" value="DNA_brk_join_enz"/>
</dbReference>
<dbReference type="SUPFAM" id="SSF56349">
    <property type="entry name" value="DNA breaking-rejoining enzymes"/>
    <property type="match status" value="1"/>
</dbReference>
<dbReference type="InterPro" id="IPR004107">
    <property type="entry name" value="Integrase_SAM-like_N"/>
</dbReference>
<dbReference type="Gene3D" id="1.10.443.10">
    <property type="entry name" value="Intergrase catalytic core"/>
    <property type="match status" value="1"/>
</dbReference>
<dbReference type="InterPro" id="IPR002104">
    <property type="entry name" value="Integrase_catalytic"/>
</dbReference>
<sequence length="277" mass="31598">MNLPELVDDFLDYLFQIRGYSETTVETYELPLRQMLAHHRLRKEEEGIVLDIMPLRRVIAANQRRTVAKKLSAIRSFVRYLQEQKEMAIVLEGDDSVKVPRTLPKPIDEGYIQEVMAAADPTERLILALLYGLGLRISELASLRREQIRGEWITIHGKGGKSRQLPIPPKVKKLLETYLALHPGGEYLFEKGNAPMSAAQLRYRVQKLFRSRGIKATPHQLRHSFATHLLEHGARISDVSELLGHSSMATTQIYTKLGSAQKLKEYMKAHPLGKKKN</sequence>